<dbReference type="Proteomes" id="UP000561045">
    <property type="component" value="Unassembled WGS sequence"/>
</dbReference>
<accession>A0A840BPH4</accession>
<gene>
    <name evidence="2" type="ORF">GGR36_002774</name>
</gene>
<sequence>MKCAQHVALDAVATCGKCGRGLCADCVGVFAVPMCGTCATSHNKGVTKSLWLQLTLMVVLFVGAFLLFIGQTSFGQALWFALIAGFFPSGWQFMGRYFSPSGGYFSPLMRWINLAVQVFAAGFLGVVVGPIFLFRTWREFRNVRSARDALARHEDTA</sequence>
<protein>
    <submittedName>
        <fullName evidence="2">Uncharacterized protein</fullName>
    </submittedName>
</protein>
<feature type="transmembrane region" description="Helical" evidence="1">
    <location>
        <begin position="77"/>
        <end position="94"/>
    </location>
</feature>
<keyword evidence="1" id="KW-0472">Membrane</keyword>
<reference evidence="2 3" key="1">
    <citation type="submission" date="2020-08" db="EMBL/GenBank/DDBJ databases">
        <title>Genomic Encyclopedia of Type Strains, Phase IV (KMG-IV): sequencing the most valuable type-strain genomes for metagenomic binning, comparative biology and taxonomic classification.</title>
        <authorList>
            <person name="Goeker M."/>
        </authorList>
    </citation>
    <scope>NUCLEOTIDE SEQUENCE [LARGE SCALE GENOMIC DNA]</scope>
    <source>
        <strain evidence="2 3">DSM 106739</strain>
    </source>
</reference>
<name>A0A840BPH4_9RHOO</name>
<feature type="transmembrane region" description="Helical" evidence="1">
    <location>
        <begin position="114"/>
        <end position="134"/>
    </location>
</feature>
<evidence type="ECO:0000313" key="2">
    <source>
        <dbReference type="EMBL" id="MBB4013428.1"/>
    </source>
</evidence>
<keyword evidence="3" id="KW-1185">Reference proteome</keyword>
<proteinExistence type="predicted"/>
<dbReference type="EMBL" id="JACIET010000002">
    <property type="protein sequence ID" value="MBB4013428.1"/>
    <property type="molecule type" value="Genomic_DNA"/>
</dbReference>
<evidence type="ECO:0000256" key="1">
    <source>
        <dbReference type="SAM" id="Phobius"/>
    </source>
</evidence>
<organism evidence="2 3">
    <name type="scientific">Niveibacterium umoris</name>
    <dbReference type="NCBI Taxonomy" id="1193620"/>
    <lineage>
        <taxon>Bacteria</taxon>
        <taxon>Pseudomonadati</taxon>
        <taxon>Pseudomonadota</taxon>
        <taxon>Betaproteobacteria</taxon>
        <taxon>Rhodocyclales</taxon>
        <taxon>Rhodocyclaceae</taxon>
        <taxon>Niveibacterium</taxon>
    </lineage>
</organism>
<dbReference type="RefSeq" id="WP_183635302.1">
    <property type="nucleotide sequence ID" value="NZ_BAABLE010000005.1"/>
</dbReference>
<evidence type="ECO:0000313" key="3">
    <source>
        <dbReference type="Proteomes" id="UP000561045"/>
    </source>
</evidence>
<comment type="caution">
    <text evidence="2">The sequence shown here is derived from an EMBL/GenBank/DDBJ whole genome shotgun (WGS) entry which is preliminary data.</text>
</comment>
<feature type="transmembrane region" description="Helical" evidence="1">
    <location>
        <begin position="50"/>
        <end position="70"/>
    </location>
</feature>
<keyword evidence="1" id="KW-0812">Transmembrane</keyword>
<keyword evidence="1" id="KW-1133">Transmembrane helix</keyword>
<dbReference type="AlphaFoldDB" id="A0A840BPH4"/>